<reference evidence="3 4" key="1">
    <citation type="journal article" date="2013" name="J. Microbiol. Biotechnol.">
        <title>Novosphingobium ginsenosidimutans sp. nov., with the ability to convert ginsenoside.</title>
        <authorList>
            <person name="Kim J.K."/>
            <person name="He D."/>
            <person name="Liu Q.M."/>
            <person name="Park H.Y."/>
            <person name="Jung M.S."/>
            <person name="Yoon M.H."/>
            <person name="Kim S.C."/>
            <person name="Im W.T."/>
        </authorList>
    </citation>
    <scope>NUCLEOTIDE SEQUENCE [LARGE SCALE GENOMIC DNA]</scope>
    <source>
        <strain evidence="3 4">FW-6</strain>
    </source>
</reference>
<sequence length="350" mass="37558">MRSQGQVRFIRVSAKVQMVGAAILAALLLVWLISMAGMAVSQYLSTRDRLALLDREAKVATAESRVAEYRDDLQSVTQDLNRRQDALEKMTEVLPDDIKTGDTVSDSTGEAAKTVDKVSAALPEAAGLARIEARQLALVERLTRFADRRSATAAQRIRALGLDPNAMVARLNDRSAQGGPLIELFGPGKRGLDPRFERLGLSLARMDALERGLAGIPQHTPASLEYISSGFGYRADPFTGGAAFHAGLDFKGPIGAPIFAAATGRVSFVGAQQGYGNVVEVDHGNGLMTRYAHLSAFRARVGQPVQAGQIIGLIGNTGRSTGPHLHFEVRVNDRAVNPRPFLEAAAHVQQ</sequence>
<dbReference type="PANTHER" id="PTHR21666">
    <property type="entry name" value="PEPTIDASE-RELATED"/>
    <property type="match status" value="1"/>
</dbReference>
<dbReference type="KEGG" id="ngf:FRF71_06355"/>
<dbReference type="InterPro" id="IPR050570">
    <property type="entry name" value="Cell_wall_metabolism_enzyme"/>
</dbReference>
<proteinExistence type="predicted"/>
<dbReference type="Proteomes" id="UP000321172">
    <property type="component" value="Chromosome"/>
</dbReference>
<name>A0A5B8S2V9_9SPHN</name>
<evidence type="ECO:0000313" key="4">
    <source>
        <dbReference type="Proteomes" id="UP000321172"/>
    </source>
</evidence>
<protein>
    <submittedName>
        <fullName evidence="3">M23 family metallopeptidase</fullName>
    </submittedName>
</protein>
<dbReference type="Gene3D" id="2.70.70.10">
    <property type="entry name" value="Glucose Permease (Domain IIA)"/>
    <property type="match status" value="1"/>
</dbReference>
<evidence type="ECO:0000313" key="3">
    <source>
        <dbReference type="EMBL" id="QEA15791.1"/>
    </source>
</evidence>
<dbReference type="SUPFAM" id="SSF51261">
    <property type="entry name" value="Duplicated hybrid motif"/>
    <property type="match status" value="1"/>
</dbReference>
<dbReference type="OrthoDB" id="9815245at2"/>
<dbReference type="InterPro" id="IPR011055">
    <property type="entry name" value="Dup_hybrid_motif"/>
</dbReference>
<keyword evidence="1" id="KW-0732">Signal</keyword>
<feature type="domain" description="M23ase beta-sheet core" evidence="2">
    <location>
        <begin position="244"/>
        <end position="338"/>
    </location>
</feature>
<dbReference type="FunFam" id="2.70.70.10:FF:000006">
    <property type="entry name" value="M23 family peptidase"/>
    <property type="match status" value="1"/>
</dbReference>
<dbReference type="PANTHER" id="PTHR21666:SF289">
    <property type="entry name" value="L-ALA--D-GLU ENDOPEPTIDASE"/>
    <property type="match status" value="1"/>
</dbReference>
<dbReference type="AlphaFoldDB" id="A0A5B8S2V9"/>
<dbReference type="Pfam" id="PF01551">
    <property type="entry name" value="Peptidase_M23"/>
    <property type="match status" value="1"/>
</dbReference>
<dbReference type="InterPro" id="IPR016047">
    <property type="entry name" value="M23ase_b-sheet_dom"/>
</dbReference>
<dbReference type="CDD" id="cd12797">
    <property type="entry name" value="M23_peptidase"/>
    <property type="match status" value="1"/>
</dbReference>
<keyword evidence="4" id="KW-1185">Reference proteome</keyword>
<dbReference type="EMBL" id="CP042345">
    <property type="protein sequence ID" value="QEA15791.1"/>
    <property type="molecule type" value="Genomic_DNA"/>
</dbReference>
<dbReference type="GO" id="GO:0004222">
    <property type="term" value="F:metalloendopeptidase activity"/>
    <property type="evidence" value="ECO:0007669"/>
    <property type="project" value="TreeGrafter"/>
</dbReference>
<dbReference type="SUPFAM" id="SSF57997">
    <property type="entry name" value="Tropomyosin"/>
    <property type="match status" value="1"/>
</dbReference>
<organism evidence="3 4">
    <name type="scientific">Novosphingobium ginsenosidimutans</name>
    <dbReference type="NCBI Taxonomy" id="1176536"/>
    <lineage>
        <taxon>Bacteria</taxon>
        <taxon>Pseudomonadati</taxon>
        <taxon>Pseudomonadota</taxon>
        <taxon>Alphaproteobacteria</taxon>
        <taxon>Sphingomonadales</taxon>
        <taxon>Sphingomonadaceae</taxon>
        <taxon>Novosphingobium</taxon>
    </lineage>
</organism>
<evidence type="ECO:0000259" key="2">
    <source>
        <dbReference type="Pfam" id="PF01551"/>
    </source>
</evidence>
<gene>
    <name evidence="3" type="ORF">FRF71_06355</name>
</gene>
<accession>A0A5B8S2V9</accession>
<evidence type="ECO:0000256" key="1">
    <source>
        <dbReference type="ARBA" id="ARBA00022729"/>
    </source>
</evidence>